<dbReference type="OrthoDB" id="1079023at2"/>
<keyword evidence="3" id="KW-1185">Reference proteome</keyword>
<dbReference type="AlphaFoldDB" id="A0A0A2EJS9"/>
<organism evidence="1 3">
    <name type="scientific">Porphyromonas cangingivalis</name>
    <dbReference type="NCBI Taxonomy" id="36874"/>
    <lineage>
        <taxon>Bacteria</taxon>
        <taxon>Pseudomonadati</taxon>
        <taxon>Bacteroidota</taxon>
        <taxon>Bacteroidia</taxon>
        <taxon>Bacteroidales</taxon>
        <taxon>Porphyromonadaceae</taxon>
        <taxon>Porphyromonas</taxon>
    </lineage>
</organism>
<evidence type="ECO:0000313" key="4">
    <source>
        <dbReference type="Proteomes" id="UP000189956"/>
    </source>
</evidence>
<evidence type="ECO:0000313" key="1">
    <source>
        <dbReference type="EMBL" id="KGN79203.1"/>
    </source>
</evidence>
<dbReference type="EMBL" id="FUWL01000014">
    <property type="protein sequence ID" value="SJZ68052.1"/>
    <property type="molecule type" value="Genomic_DNA"/>
</dbReference>
<proteinExistence type="predicted"/>
<reference evidence="1 3" key="1">
    <citation type="submission" date="2014-08" db="EMBL/GenBank/DDBJ databases">
        <title>Porphyromonas cangingivalis strain:COT-109_OH1386 Genome sequencing.</title>
        <authorList>
            <person name="Wallis C."/>
            <person name="Deusch O."/>
            <person name="O'Flynn C."/>
            <person name="Davis I."/>
            <person name="Jospin G."/>
            <person name="Darling A.E."/>
            <person name="Coil D.A."/>
            <person name="Alexiev A."/>
            <person name="Horsfall A."/>
            <person name="Kirkwood N."/>
            <person name="Harris S."/>
            <person name="Eisen J.A."/>
        </authorList>
    </citation>
    <scope>NUCLEOTIDE SEQUENCE [LARGE SCALE GENOMIC DNA]</scope>
    <source>
        <strain evidence="3">COT-109 OH1386</strain>
        <strain evidence="1">COT-109_OH1386</strain>
    </source>
</reference>
<gene>
    <name evidence="1" type="ORF">HQ35_08615</name>
    <name evidence="2" type="ORF">SAMN02745205_01578</name>
</gene>
<dbReference type="EMBL" id="JQJD01000053">
    <property type="protein sequence ID" value="KGN79203.1"/>
    <property type="molecule type" value="Genomic_DNA"/>
</dbReference>
<protein>
    <submittedName>
        <fullName evidence="1">Uncharacterized protein</fullName>
    </submittedName>
</protein>
<accession>A0A0A2EJS9</accession>
<dbReference type="Proteomes" id="UP000189956">
    <property type="component" value="Unassembled WGS sequence"/>
</dbReference>
<sequence>MDKNTKDRVLVEDLFDDFYTQLDASDIFSISDIYVRLDLPQGDLSISDEDETCTVHKTIYHWCVEKPENIDEVEKTAINTIRATLLVMQNKGYFDRPAFQLPISVLYQAPGDAAPTELLQIGDEWMGLDLPLMEGLDKELDAFLTNLMKEQ</sequence>
<name>A0A0A2EJS9_PORCN</name>
<dbReference type="Proteomes" id="UP000030125">
    <property type="component" value="Unassembled WGS sequence"/>
</dbReference>
<evidence type="ECO:0000313" key="2">
    <source>
        <dbReference type="EMBL" id="SJZ68052.1"/>
    </source>
</evidence>
<dbReference type="RefSeq" id="WP_025839571.1">
    <property type="nucleotide sequence ID" value="NZ_CALTZT010000010.1"/>
</dbReference>
<reference evidence="2 4" key="2">
    <citation type="submission" date="2017-02" db="EMBL/GenBank/DDBJ databases">
        <authorList>
            <person name="Peterson S.W."/>
        </authorList>
    </citation>
    <scope>NUCLEOTIDE SEQUENCE [LARGE SCALE GENOMIC DNA]</scope>
    <source>
        <strain evidence="2 4">ATCC 700135</strain>
    </source>
</reference>
<evidence type="ECO:0000313" key="3">
    <source>
        <dbReference type="Proteomes" id="UP000030125"/>
    </source>
</evidence>